<evidence type="ECO:0000259" key="3">
    <source>
        <dbReference type="Pfam" id="PF16978"/>
    </source>
</evidence>
<organism evidence="5 6">
    <name type="scientific">Testicularia cyperi</name>
    <dbReference type="NCBI Taxonomy" id="1882483"/>
    <lineage>
        <taxon>Eukaryota</taxon>
        <taxon>Fungi</taxon>
        <taxon>Dikarya</taxon>
        <taxon>Basidiomycota</taxon>
        <taxon>Ustilaginomycotina</taxon>
        <taxon>Ustilaginomycetes</taxon>
        <taxon>Ustilaginales</taxon>
        <taxon>Anthracoideaceae</taxon>
        <taxon>Testicularia</taxon>
    </lineage>
</organism>
<dbReference type="InterPro" id="IPR031313">
    <property type="entry name" value="Sin1_PH_dom"/>
</dbReference>
<evidence type="ECO:0000313" key="5">
    <source>
        <dbReference type="EMBL" id="PWZ00991.1"/>
    </source>
</evidence>
<dbReference type="Proteomes" id="UP000246740">
    <property type="component" value="Unassembled WGS sequence"/>
</dbReference>
<dbReference type="InterPro" id="IPR031567">
    <property type="entry name" value="CRIM_dom"/>
</dbReference>
<feature type="compositionally biased region" description="Basic residues" evidence="2">
    <location>
        <begin position="409"/>
        <end position="424"/>
    </location>
</feature>
<dbReference type="InterPro" id="IPR008828">
    <property type="entry name" value="Sin1/Avo1"/>
</dbReference>
<feature type="domain" description="SIN1-type PH" evidence="4">
    <location>
        <begin position="850"/>
        <end position="948"/>
    </location>
</feature>
<dbReference type="GO" id="GO:0038203">
    <property type="term" value="P:TORC2 signaling"/>
    <property type="evidence" value="ECO:0007669"/>
    <property type="project" value="TreeGrafter"/>
</dbReference>
<proteinExistence type="inferred from homology"/>
<accession>A0A317XUK3</accession>
<dbReference type="GO" id="GO:0031932">
    <property type="term" value="C:TORC2 complex"/>
    <property type="evidence" value="ECO:0007669"/>
    <property type="project" value="InterPro"/>
</dbReference>
<comment type="similarity">
    <text evidence="1">Belongs to the SIN1 family.</text>
</comment>
<feature type="compositionally biased region" description="Polar residues" evidence="2">
    <location>
        <begin position="211"/>
        <end position="225"/>
    </location>
</feature>
<feature type="domain" description="CRIM" evidence="3">
    <location>
        <begin position="457"/>
        <end position="621"/>
    </location>
</feature>
<dbReference type="OrthoDB" id="241990at2759"/>
<dbReference type="FunCoup" id="A0A317XUK3">
    <property type="interactions" value="11"/>
</dbReference>
<sequence length="953" mass="100947">MSLIVDPDYIIHSLRLAYLRRIDDHHGPRVITFPSVVAEHRPGGGVGPADGGVIESHFSTPDSLPSFASRTPASSALYNAYGTDSHVVIAGLTDPKRNPELASVYSPVPSASDLGPYGGFDARGARESRRSSVNDETCQGDGRRRAGNAGLRHTQTIYGPGRSGALGMRVNGRRASKRVSLGGSSSIPPSATAPHAHQSRQEAFAHGESQVRPSLPSSPKANNPQASSAATGAAIAVVSDGEQQTTRSANEDELASSLARAQRIAFALTSGHTDSGDTPTDNVVLGGPSDISSASPEISAAQHDSIYAESSTESNTALSSLGSAASLQIGSLELTSINAAILGDSHSPRDVRRPSDQSDPALTARSSPSRVRQGISPADAKDDVQPPKMVISGVAEDSDEASEADTTRLRLRQTRRTSAKKRGRAQLAQPTSQAGYFAGLRTSRAQVEQRHASRSTQSALSARLQKQDSGPENPFAAFYAGVAGRSGTAPSMTVDIFFPWSNARQAPSASPPSSGAIAVQPNTKSMKLNIRKDATMEEVIGYGLYCFVEEKWQPELEPLASQMTDEEREIKTTTIGWTLMIVEDGEVDDDFPAIDQSLQLGKFGGDEFAICRATPNQIKQHRDAYGSLVRRTPRVTVSKKADAAVGSATPSATHNPAISSTVTPTGVGGGGAVLANPGLAARLGVPGAGTQPHAGSLISVQGTPIFASGALSKSALGSSSQSIFLRVLVTPNPEVRYKTTLQVPSDMYLADVLEMICRKRHLSNVDEWALVVTDKSIVVPLDRTVESLQGNHDLALVRRSTLGALGGAGVLSGSSTNPNASIFKRYSAASDPNAPDNQPKYTKALDIAAAYKSYTVYRKSPMFGGRHNERSLTLDGDWLHIMPTDMKTFGKAASFHITSVVACKLSNKLVNGFKLVVSRDSPRDSKRYDFEADSARIAAEIVREINQLRAQNS</sequence>
<evidence type="ECO:0000256" key="1">
    <source>
        <dbReference type="ARBA" id="ARBA00009407"/>
    </source>
</evidence>
<dbReference type="STRING" id="1882483.A0A317XUK3"/>
<feature type="compositionally biased region" description="Basic and acidic residues" evidence="2">
    <location>
        <begin position="346"/>
        <end position="356"/>
    </location>
</feature>
<dbReference type="InParanoid" id="A0A317XUK3"/>
<evidence type="ECO:0000313" key="6">
    <source>
        <dbReference type="Proteomes" id="UP000246740"/>
    </source>
</evidence>
<dbReference type="Pfam" id="PF16978">
    <property type="entry name" value="CRIM"/>
    <property type="match status" value="1"/>
</dbReference>
<evidence type="ECO:0000256" key="2">
    <source>
        <dbReference type="SAM" id="MobiDB-lite"/>
    </source>
</evidence>
<protein>
    <recommendedName>
        <fullName evidence="7">SIN1-domain-containing protein</fullName>
    </recommendedName>
</protein>
<dbReference type="GO" id="GO:0005546">
    <property type="term" value="F:phosphatidylinositol-4,5-bisphosphate binding"/>
    <property type="evidence" value="ECO:0007669"/>
    <property type="project" value="TreeGrafter"/>
</dbReference>
<dbReference type="PANTHER" id="PTHR13335:SF1">
    <property type="entry name" value="TARGET OF RAPAMYCIN COMPLEX 2 SUBUNIT MAPKAP1"/>
    <property type="match status" value="1"/>
</dbReference>
<feature type="region of interest" description="Disordered" evidence="2">
    <location>
        <begin position="269"/>
        <end position="307"/>
    </location>
</feature>
<dbReference type="PANTHER" id="PTHR13335">
    <property type="entry name" value="TARGET OF RAPAMYCIN COMPLEX 2 SUBUNIT MAPKAP1"/>
    <property type="match status" value="1"/>
</dbReference>
<feature type="compositionally biased region" description="Polar residues" evidence="2">
    <location>
        <begin position="357"/>
        <end position="370"/>
    </location>
</feature>
<evidence type="ECO:0000259" key="4">
    <source>
        <dbReference type="Pfam" id="PF16979"/>
    </source>
</evidence>
<keyword evidence="6" id="KW-1185">Reference proteome</keyword>
<name>A0A317XUK3_9BASI</name>
<dbReference type="GO" id="GO:0005737">
    <property type="term" value="C:cytoplasm"/>
    <property type="evidence" value="ECO:0007669"/>
    <property type="project" value="TreeGrafter"/>
</dbReference>
<dbReference type="Gene3D" id="2.30.29.30">
    <property type="entry name" value="Pleckstrin-homology domain (PH domain)/Phosphotyrosine-binding domain (PTB)"/>
    <property type="match status" value="1"/>
</dbReference>
<feature type="region of interest" description="Disordered" evidence="2">
    <location>
        <begin position="344"/>
        <end position="471"/>
    </location>
</feature>
<feature type="compositionally biased region" description="Basic and acidic residues" evidence="2">
    <location>
        <begin position="123"/>
        <end position="133"/>
    </location>
</feature>
<dbReference type="AlphaFoldDB" id="A0A317XUK3"/>
<feature type="region of interest" description="Disordered" evidence="2">
    <location>
        <begin position="115"/>
        <end position="232"/>
    </location>
</feature>
<dbReference type="Pfam" id="PF16979">
    <property type="entry name" value="SIN1_PH"/>
    <property type="match status" value="1"/>
</dbReference>
<reference evidence="5 6" key="1">
    <citation type="journal article" date="2018" name="Mol. Biol. Evol.">
        <title>Broad Genomic Sampling Reveals a Smut Pathogenic Ancestry of the Fungal Clade Ustilaginomycotina.</title>
        <authorList>
            <person name="Kijpornyongpan T."/>
            <person name="Mondo S.J."/>
            <person name="Barry K."/>
            <person name="Sandor L."/>
            <person name="Lee J."/>
            <person name="Lipzen A."/>
            <person name="Pangilinan J."/>
            <person name="LaButti K."/>
            <person name="Hainaut M."/>
            <person name="Henrissat B."/>
            <person name="Grigoriev I.V."/>
            <person name="Spatafora J.W."/>
            <person name="Aime M.C."/>
        </authorList>
    </citation>
    <scope>NUCLEOTIDE SEQUENCE [LARGE SCALE GENOMIC DNA]</scope>
    <source>
        <strain evidence="5 6">MCA 3645</strain>
    </source>
</reference>
<gene>
    <name evidence="5" type="ORF">BCV70DRAFT_159603</name>
</gene>
<dbReference type="GO" id="GO:0005886">
    <property type="term" value="C:plasma membrane"/>
    <property type="evidence" value="ECO:0007669"/>
    <property type="project" value="TreeGrafter"/>
</dbReference>
<evidence type="ECO:0008006" key="7">
    <source>
        <dbReference type="Google" id="ProtNLM"/>
    </source>
</evidence>
<feature type="compositionally biased region" description="Polar residues" evidence="2">
    <location>
        <begin position="270"/>
        <end position="281"/>
    </location>
</feature>
<dbReference type="EMBL" id="KZ819191">
    <property type="protein sequence ID" value="PWZ00991.1"/>
    <property type="molecule type" value="Genomic_DNA"/>
</dbReference>
<dbReference type="InterPro" id="IPR011993">
    <property type="entry name" value="PH-like_dom_sf"/>
</dbReference>